<dbReference type="EMBL" id="MVBO01000012">
    <property type="protein sequence ID" value="OZJ05651.1"/>
    <property type="molecule type" value="Genomic_DNA"/>
</dbReference>
<protein>
    <recommendedName>
        <fullName evidence="4">BZIP domain-containing protein</fullName>
    </recommendedName>
</protein>
<dbReference type="CDD" id="cd14688">
    <property type="entry name" value="bZIP_YAP"/>
    <property type="match status" value="1"/>
</dbReference>
<dbReference type="InterPro" id="IPR023167">
    <property type="entry name" value="Yap1_redox_dom_sf"/>
</dbReference>
<comment type="caution">
    <text evidence="2">The sequence shown here is derived from an EMBL/GenBank/DDBJ whole genome shotgun (WGS) entry which is preliminary data.</text>
</comment>
<evidence type="ECO:0008006" key="4">
    <source>
        <dbReference type="Google" id="ProtNLM"/>
    </source>
</evidence>
<evidence type="ECO:0000256" key="1">
    <source>
        <dbReference type="SAM" id="MobiDB-lite"/>
    </source>
</evidence>
<dbReference type="Gene3D" id="1.10.238.100">
    <property type="entry name" value="YAP1 redox domain. Chain B"/>
    <property type="match status" value="1"/>
</dbReference>
<dbReference type="SUPFAM" id="SSF111430">
    <property type="entry name" value="YAP1 redox domain"/>
    <property type="match status" value="1"/>
</dbReference>
<feature type="region of interest" description="Disordered" evidence="1">
    <location>
        <begin position="1"/>
        <end position="71"/>
    </location>
</feature>
<dbReference type="AlphaFoldDB" id="A0A261Y4X5"/>
<dbReference type="Gene3D" id="1.20.5.170">
    <property type="match status" value="1"/>
</dbReference>
<accession>A0A261Y4X5</accession>
<name>A0A261Y4X5_9FUNG</name>
<dbReference type="GO" id="GO:0003700">
    <property type="term" value="F:DNA-binding transcription factor activity"/>
    <property type="evidence" value="ECO:0007669"/>
    <property type="project" value="InterPro"/>
</dbReference>
<sequence>MKPEKKQVVAKRRILLPKPDTSQSTASTASILSTTTNDSNISRQTGLGSDPKLDTDARRRERNRISQRLSRARKEQRLAALKKDVDKVHSSISVIKRALSRADNLPSSPTTVHDWSALLHESPAVPHPLPPFGMPSPPDDTNPVNANMLTLELIEAFQRQVISIIQDVCAGHLDTIHRVVQEYDRNHPEVLPAVTSYEEITNTLAVVPLPHQHQHHHPQSHPLSFSLTTEPLLTEVNLDLFNFDLPIVTGAPGGGPLFVPYFEPPHPQRTELTAEQVWQSILHTVNLNAADLSALTARLVAKVKCYGYEPLIDITDVQEVLSTEPLLQVKI</sequence>
<organism evidence="2 3">
    <name type="scientific">Bifiguratus adelaidae</name>
    <dbReference type="NCBI Taxonomy" id="1938954"/>
    <lineage>
        <taxon>Eukaryota</taxon>
        <taxon>Fungi</taxon>
        <taxon>Fungi incertae sedis</taxon>
        <taxon>Mucoromycota</taxon>
        <taxon>Mucoromycotina</taxon>
        <taxon>Endogonomycetes</taxon>
        <taxon>Endogonales</taxon>
        <taxon>Endogonales incertae sedis</taxon>
        <taxon>Bifiguratus</taxon>
    </lineage>
</organism>
<dbReference type="SUPFAM" id="SSF57959">
    <property type="entry name" value="Leucine zipper domain"/>
    <property type="match status" value="1"/>
</dbReference>
<feature type="compositionally biased region" description="Low complexity" evidence="1">
    <location>
        <begin position="21"/>
        <end position="36"/>
    </location>
</feature>
<evidence type="ECO:0000313" key="3">
    <source>
        <dbReference type="Proteomes" id="UP000242875"/>
    </source>
</evidence>
<gene>
    <name evidence="2" type="ORF">BZG36_01473</name>
</gene>
<evidence type="ECO:0000313" key="2">
    <source>
        <dbReference type="EMBL" id="OZJ05651.1"/>
    </source>
</evidence>
<proteinExistence type="predicted"/>
<dbReference type="Proteomes" id="UP000242875">
    <property type="component" value="Unassembled WGS sequence"/>
</dbReference>
<reference evidence="2 3" key="1">
    <citation type="journal article" date="2017" name="Mycologia">
        <title>Bifiguratus adelaidae, gen. et sp. nov., a new member of Mucoromycotina in endophytic and soil-dwelling habitats.</title>
        <authorList>
            <person name="Torres-Cruz T.J."/>
            <person name="Billingsley Tobias T.L."/>
            <person name="Almatruk M."/>
            <person name="Hesse C."/>
            <person name="Kuske C.R."/>
            <person name="Desiro A."/>
            <person name="Benucci G.M."/>
            <person name="Bonito G."/>
            <person name="Stajich J.E."/>
            <person name="Dunlap C."/>
            <person name="Arnold A.E."/>
            <person name="Porras-Alfaro A."/>
        </authorList>
    </citation>
    <scope>NUCLEOTIDE SEQUENCE [LARGE SCALE GENOMIC DNA]</scope>
    <source>
        <strain evidence="2 3">AZ0501</strain>
    </source>
</reference>
<keyword evidence="3" id="KW-1185">Reference proteome</keyword>
<feature type="compositionally biased region" description="Polar residues" evidence="1">
    <location>
        <begin position="37"/>
        <end position="47"/>
    </location>
</feature>
<dbReference type="InterPro" id="IPR046347">
    <property type="entry name" value="bZIP_sf"/>
</dbReference>